<feature type="domain" description="mRNA triphosphatase Cet1-like" evidence="10">
    <location>
        <begin position="135"/>
        <end position="380"/>
    </location>
</feature>
<comment type="subunit">
    <text evidence="8">Heterodimer. The mRNA-capping enzyme is composed of two separate chains alpha and beta, respectively a mRNA guanylyltransferase and an mRNA 5'-triphosphate monophosphatase.</text>
</comment>
<dbReference type="SUPFAM" id="SSF55154">
    <property type="entry name" value="CYTH-like phosphatases"/>
    <property type="match status" value="1"/>
</dbReference>
<dbReference type="STRING" id="1745343.A0A2J6PEV2"/>
<comment type="catalytic activity">
    <reaction evidence="7">
        <text>a 5'-end triphospho-ribonucleoside in mRNA + H2O = a 5'-end diphospho-ribonucleoside in mRNA + phosphate + H(+)</text>
        <dbReference type="Rhea" id="RHEA:67004"/>
        <dbReference type="Rhea" id="RHEA-COMP:17164"/>
        <dbReference type="Rhea" id="RHEA-COMP:17165"/>
        <dbReference type="ChEBI" id="CHEBI:15377"/>
        <dbReference type="ChEBI" id="CHEBI:15378"/>
        <dbReference type="ChEBI" id="CHEBI:43474"/>
        <dbReference type="ChEBI" id="CHEBI:167616"/>
        <dbReference type="ChEBI" id="CHEBI:167618"/>
        <dbReference type="EC" id="3.6.1.74"/>
    </reaction>
    <physiologicalReaction direction="left-to-right" evidence="7">
        <dbReference type="Rhea" id="RHEA:67005"/>
    </physiologicalReaction>
</comment>
<feature type="compositionally biased region" description="Basic and acidic residues" evidence="9">
    <location>
        <begin position="1"/>
        <end position="18"/>
    </location>
</feature>
<evidence type="ECO:0000259" key="10">
    <source>
        <dbReference type="Pfam" id="PF02940"/>
    </source>
</evidence>
<sequence>MEDREISVDEPRRIEQYDMKPQVNDVKPQVNGDHRIPSSSPQQPPKKRIRYTEPPIWAQSVRKMGNFASKVNGKQAAAVHQPQVGSLPLVKAETNGNRQVSPAATRQAPPDVPDDHPSLLLGPWEYSITGNKVNQQMTKLVADFIYLNVVSRGDLGELASRGVDIEIEAKLGQLVDKETNERYRLPVQSECILMESNRVGFRSSMTESQHRSLNDFLNAKVAETHPANPGQIKRRVKIDYLHRREIDKFYELPPAMNAILPAAVRHVLNPRHTVKVRVTHDQKTNQVLAKIIKARIVDLDIYNPQSPLDCRISINFEMKFDGEIEDILAMGIGERIPDRSKDRLSYTQSHYQIDLTQVTQVTSINGINRVDKEHELEIEVSTEAIMDQGRKAASGEPNEYMALVEGLIDNVRVLARNVPPP</sequence>
<dbReference type="PANTHER" id="PTHR28118">
    <property type="entry name" value="POLYNUCLEOTIDE 5'-TRIPHOSPHATASE-RELATED"/>
    <property type="match status" value="1"/>
</dbReference>
<name>A0A2J6PEV2_9HELO</name>
<dbReference type="InterPro" id="IPR037009">
    <property type="entry name" value="mRNA_triPase_Cet1_sf"/>
</dbReference>
<dbReference type="EMBL" id="KZ613547">
    <property type="protein sequence ID" value="PMD12560.1"/>
    <property type="molecule type" value="Genomic_DNA"/>
</dbReference>
<feature type="region of interest" description="Disordered" evidence="9">
    <location>
        <begin position="1"/>
        <end position="50"/>
    </location>
</feature>
<evidence type="ECO:0000256" key="3">
    <source>
        <dbReference type="ARBA" id="ARBA00006345"/>
    </source>
</evidence>
<keyword evidence="8" id="KW-0506">mRNA capping</keyword>
<dbReference type="InterPro" id="IPR040343">
    <property type="entry name" value="Cet1/Ctl1"/>
</dbReference>
<evidence type="ECO:0000256" key="1">
    <source>
        <dbReference type="ARBA" id="ARBA00001946"/>
    </source>
</evidence>
<dbReference type="Gene3D" id="3.20.100.10">
    <property type="entry name" value="mRNA triphosphatase Cet1-like"/>
    <property type="match status" value="1"/>
</dbReference>
<dbReference type="EC" id="3.6.1.74" evidence="8"/>
<keyword evidence="5 8" id="KW-0378">Hydrolase</keyword>
<dbReference type="Pfam" id="PF02940">
    <property type="entry name" value="mRNA_triPase"/>
    <property type="match status" value="1"/>
</dbReference>
<evidence type="ECO:0000256" key="5">
    <source>
        <dbReference type="ARBA" id="ARBA00022801"/>
    </source>
</evidence>
<dbReference type="GO" id="GO:0004651">
    <property type="term" value="F:polynucleotide 5'-phosphatase activity"/>
    <property type="evidence" value="ECO:0007669"/>
    <property type="project" value="UniProtKB-UniRule"/>
</dbReference>
<dbReference type="OrthoDB" id="272147at2759"/>
<feature type="region of interest" description="Disordered" evidence="9">
    <location>
        <begin position="94"/>
        <end position="115"/>
    </location>
</feature>
<comment type="similarity">
    <text evidence="3 8">Belongs to the fungal TPase family.</text>
</comment>
<organism evidence="11 12">
    <name type="scientific">Hyaloscypha hepaticicola</name>
    <dbReference type="NCBI Taxonomy" id="2082293"/>
    <lineage>
        <taxon>Eukaryota</taxon>
        <taxon>Fungi</taxon>
        <taxon>Dikarya</taxon>
        <taxon>Ascomycota</taxon>
        <taxon>Pezizomycotina</taxon>
        <taxon>Leotiomycetes</taxon>
        <taxon>Helotiales</taxon>
        <taxon>Hyaloscyphaceae</taxon>
        <taxon>Hyaloscypha</taxon>
    </lineage>
</organism>
<dbReference type="GO" id="GO:0006370">
    <property type="term" value="P:7-methylguanosine mRNA capping"/>
    <property type="evidence" value="ECO:0007669"/>
    <property type="project" value="UniProtKB-UniRule"/>
</dbReference>
<dbReference type="CDD" id="cd07470">
    <property type="entry name" value="CYTH-like_mRNA_RTPase"/>
    <property type="match status" value="1"/>
</dbReference>
<comment type="subcellular location">
    <subcellularLocation>
        <location evidence="2 8">Nucleus</location>
    </subcellularLocation>
</comment>
<reference evidence="11 12" key="1">
    <citation type="submission" date="2016-05" db="EMBL/GenBank/DDBJ databases">
        <title>A degradative enzymes factory behind the ericoid mycorrhizal symbiosis.</title>
        <authorList>
            <consortium name="DOE Joint Genome Institute"/>
            <person name="Martino E."/>
            <person name="Morin E."/>
            <person name="Grelet G."/>
            <person name="Kuo A."/>
            <person name="Kohler A."/>
            <person name="Daghino S."/>
            <person name="Barry K."/>
            <person name="Choi C."/>
            <person name="Cichocki N."/>
            <person name="Clum A."/>
            <person name="Copeland A."/>
            <person name="Hainaut M."/>
            <person name="Haridas S."/>
            <person name="Labutti K."/>
            <person name="Lindquist E."/>
            <person name="Lipzen A."/>
            <person name="Khouja H.-R."/>
            <person name="Murat C."/>
            <person name="Ohm R."/>
            <person name="Olson A."/>
            <person name="Spatafora J."/>
            <person name="Veneault-Fourrey C."/>
            <person name="Henrissat B."/>
            <person name="Grigoriev I."/>
            <person name="Martin F."/>
            <person name="Perotto S."/>
        </authorList>
    </citation>
    <scope>NUCLEOTIDE SEQUENCE [LARGE SCALE GENOMIC DNA]</scope>
    <source>
        <strain evidence="11 12">UAMH 7357</strain>
    </source>
</reference>
<protein>
    <recommendedName>
        <fullName evidence="8">mRNA-capping enzyme subunit beta</fullName>
        <ecNumber evidence="8">3.6.1.74</ecNumber>
    </recommendedName>
    <alternativeName>
        <fullName evidence="8">mRNA 5'-phosphatase</fullName>
    </alternativeName>
    <alternativeName>
        <fullName evidence="8">mRNA 5'-triphosphate monophosphatase</fullName>
    </alternativeName>
</protein>
<dbReference type="GO" id="GO:0140818">
    <property type="term" value="F:mRNA 5'-triphosphate monophosphatase activity"/>
    <property type="evidence" value="ECO:0007669"/>
    <property type="project" value="UniProtKB-EC"/>
</dbReference>
<dbReference type="InterPro" id="IPR033469">
    <property type="entry name" value="CYTH-like_dom_sf"/>
</dbReference>
<evidence type="ECO:0000256" key="7">
    <source>
        <dbReference type="ARBA" id="ARBA00047740"/>
    </source>
</evidence>
<dbReference type="Proteomes" id="UP000235672">
    <property type="component" value="Unassembled WGS sequence"/>
</dbReference>
<evidence type="ECO:0000256" key="4">
    <source>
        <dbReference type="ARBA" id="ARBA00022664"/>
    </source>
</evidence>
<evidence type="ECO:0000256" key="8">
    <source>
        <dbReference type="RuleBase" id="RU367053"/>
    </source>
</evidence>
<dbReference type="PANTHER" id="PTHR28118:SF1">
    <property type="entry name" value="POLYNUCLEOTIDE 5'-TRIPHOSPHATASE CTL1-RELATED"/>
    <property type="match status" value="1"/>
</dbReference>
<evidence type="ECO:0000256" key="9">
    <source>
        <dbReference type="SAM" id="MobiDB-lite"/>
    </source>
</evidence>
<dbReference type="AlphaFoldDB" id="A0A2J6PEV2"/>
<proteinExistence type="inferred from homology"/>
<keyword evidence="4 8" id="KW-0507">mRNA processing</keyword>
<feature type="compositionally biased region" description="Polar residues" evidence="9">
    <location>
        <begin position="94"/>
        <end position="104"/>
    </location>
</feature>
<evidence type="ECO:0000256" key="2">
    <source>
        <dbReference type="ARBA" id="ARBA00004123"/>
    </source>
</evidence>
<keyword evidence="6 8" id="KW-0539">Nucleus</keyword>
<comment type="function">
    <text evidence="8">First step of mRNA capping. Converts the 5'-triphosphate end of a nascent mRNA chain into a diphosphate end.</text>
</comment>
<gene>
    <name evidence="11" type="ORF">NA56DRAFT_586905</name>
</gene>
<accession>A0A2J6PEV2</accession>
<evidence type="ECO:0000313" key="11">
    <source>
        <dbReference type="EMBL" id="PMD12560.1"/>
    </source>
</evidence>
<comment type="cofactor">
    <cofactor evidence="1 8">
        <name>Mg(2+)</name>
        <dbReference type="ChEBI" id="CHEBI:18420"/>
    </cofactor>
</comment>
<keyword evidence="12" id="KW-1185">Reference proteome</keyword>
<evidence type="ECO:0000256" key="6">
    <source>
        <dbReference type="ARBA" id="ARBA00023242"/>
    </source>
</evidence>
<evidence type="ECO:0000313" key="12">
    <source>
        <dbReference type="Proteomes" id="UP000235672"/>
    </source>
</evidence>
<dbReference type="InterPro" id="IPR004206">
    <property type="entry name" value="mRNA_triPase_Cet1"/>
</dbReference>
<dbReference type="GO" id="GO:0031533">
    <property type="term" value="C:mRNA capping enzyme complex"/>
    <property type="evidence" value="ECO:0007669"/>
    <property type="project" value="UniProtKB-UniRule"/>
</dbReference>